<accession>F0WDK2</accession>
<feature type="coiled-coil region" evidence="1">
    <location>
        <begin position="106"/>
        <end position="150"/>
    </location>
</feature>
<dbReference type="AlphaFoldDB" id="F0WDK2"/>
<sequence>MLRSTTTFVASLRENEQKEYVQKQEILQQVHEVLNEMVYDVEICEHERGKHRLQSELQTVRTQLDCVQERETELRNRYSQLGSDIDKISEEGNTLVTNVHRKLQQIVLQLEEKDQLEILYHQAKEQIKSDAELSKDLAKAQSVIRDLRRKQKVQQMIFQGPVPKLNSIQLRREADHDDVRSMLKKISDRQLLDIFAYLEAPDVLAIGMVNRGLRDRIHTIFGMKHTFDSNTSESSVSLRNVHPTLRPNITTLEKTKERLYIMTNSKLDMIIRSLKKDEMKLFRDMSHRIKSLESNLTQTNTEREDLSARLASAEDVRDFLMVKLKEAEEVLATTFQKNKKQDEQLAMDREIIGFLDAKAQQYELTINNCARENEQYRNELKRIREENEARIKVTQDMVEVLAEEKSEIEAQLRSQRKLLVREVKVLRAQLRHLQKEKEQHHSQWKQLKDVLVRLDDAETW</sequence>
<organism evidence="2">
    <name type="scientific">Albugo laibachii Nc14</name>
    <dbReference type="NCBI Taxonomy" id="890382"/>
    <lineage>
        <taxon>Eukaryota</taxon>
        <taxon>Sar</taxon>
        <taxon>Stramenopiles</taxon>
        <taxon>Oomycota</taxon>
        <taxon>Peronosporomycetes</taxon>
        <taxon>Albuginales</taxon>
        <taxon>Albuginaceae</taxon>
        <taxon>Albugo</taxon>
    </lineage>
</organism>
<reference evidence="2" key="2">
    <citation type="submission" date="2011-02" db="EMBL/GenBank/DDBJ databases">
        <authorList>
            <person name="MacLean D."/>
        </authorList>
    </citation>
    <scope>NUCLEOTIDE SEQUENCE</scope>
</reference>
<feature type="coiled-coil region" evidence="1">
    <location>
        <begin position="289"/>
        <end position="443"/>
    </location>
</feature>
<feature type="coiled-coil region" evidence="1">
    <location>
        <begin position="50"/>
        <end position="77"/>
    </location>
</feature>
<name>F0WDK2_9STRA</name>
<evidence type="ECO:0000313" key="2">
    <source>
        <dbReference type="EMBL" id="CCA19276.1"/>
    </source>
</evidence>
<protein>
    <submittedName>
        <fullName evidence="2">Uncharacterized protein AlNc14C67G4722</fullName>
    </submittedName>
</protein>
<dbReference type="HOGENOM" id="CLU_034339_0_0_1"/>
<dbReference type="EMBL" id="FR824112">
    <property type="protein sequence ID" value="CCA19276.1"/>
    <property type="molecule type" value="Genomic_DNA"/>
</dbReference>
<evidence type="ECO:0000256" key="1">
    <source>
        <dbReference type="SAM" id="Coils"/>
    </source>
</evidence>
<proteinExistence type="predicted"/>
<reference evidence="2" key="1">
    <citation type="journal article" date="2011" name="PLoS Biol.">
        <title>Gene gain and loss during evolution of obligate parasitism in the white rust pathogen of Arabidopsis thaliana.</title>
        <authorList>
            <person name="Kemen E."/>
            <person name="Gardiner A."/>
            <person name="Schultz-Larsen T."/>
            <person name="Kemen A.C."/>
            <person name="Balmuth A.L."/>
            <person name="Robert-Seilaniantz A."/>
            <person name="Bailey K."/>
            <person name="Holub E."/>
            <person name="Studholme D.J."/>
            <person name="Maclean D."/>
            <person name="Jones J.D."/>
        </authorList>
    </citation>
    <scope>NUCLEOTIDE SEQUENCE</scope>
</reference>
<gene>
    <name evidence="2" type="primary">AlNc14C67G4722</name>
    <name evidence="2" type="ORF">ALNC14_054190</name>
</gene>
<keyword evidence="1" id="KW-0175">Coiled coil</keyword>